<dbReference type="OrthoDB" id="196105at2"/>
<dbReference type="EMBL" id="CP023344">
    <property type="protein sequence ID" value="ATC64364.1"/>
    <property type="molecule type" value="Genomic_DNA"/>
</dbReference>
<gene>
    <name evidence="2" type="ORF">CMV30_10580</name>
</gene>
<dbReference type="PROSITE" id="PS50925">
    <property type="entry name" value="BLUF"/>
    <property type="match status" value="1"/>
</dbReference>
<proteinExistence type="predicted"/>
<sequence>MLINLVYVSAATDLLPKEELVALMQKCSARNAQSELTGLLLYKDGNIMQVLEGPEQNVETVFARIKHDPRHKNLLVLLKEPIPARNFPDWGMAFRDLRSRELRDIPAYNEFLNTPLTDFTTPAQSRKLLNVFRQTM</sequence>
<feature type="domain" description="BLUF" evidence="1">
    <location>
        <begin position="2"/>
        <end position="93"/>
    </location>
</feature>
<dbReference type="KEGG" id="vbh:CMV30_10580"/>
<dbReference type="SMART" id="SM01034">
    <property type="entry name" value="BLUF"/>
    <property type="match status" value="1"/>
</dbReference>
<evidence type="ECO:0000313" key="2">
    <source>
        <dbReference type="EMBL" id="ATC64364.1"/>
    </source>
</evidence>
<organism evidence="2 3">
    <name type="scientific">Nibricoccus aquaticus</name>
    <dbReference type="NCBI Taxonomy" id="2576891"/>
    <lineage>
        <taxon>Bacteria</taxon>
        <taxon>Pseudomonadati</taxon>
        <taxon>Verrucomicrobiota</taxon>
        <taxon>Opitutia</taxon>
        <taxon>Opitutales</taxon>
        <taxon>Opitutaceae</taxon>
        <taxon>Nibricoccus</taxon>
    </lineage>
</organism>
<reference evidence="2 3" key="1">
    <citation type="submission" date="2017-09" db="EMBL/GenBank/DDBJ databases">
        <title>Complete genome sequence of Verrucomicrobial strain HZ-65, isolated from freshwater.</title>
        <authorList>
            <person name="Choi A."/>
        </authorList>
    </citation>
    <scope>NUCLEOTIDE SEQUENCE [LARGE SCALE GENOMIC DNA]</scope>
    <source>
        <strain evidence="2 3">HZ-65</strain>
    </source>
</reference>
<dbReference type="Gene3D" id="3.30.70.100">
    <property type="match status" value="1"/>
</dbReference>
<evidence type="ECO:0000313" key="3">
    <source>
        <dbReference type="Proteomes" id="UP000217265"/>
    </source>
</evidence>
<dbReference type="InterPro" id="IPR007024">
    <property type="entry name" value="BLUF_domain"/>
</dbReference>
<dbReference type="RefSeq" id="WP_096055996.1">
    <property type="nucleotide sequence ID" value="NZ_CP023344.1"/>
</dbReference>
<dbReference type="GO" id="GO:0071949">
    <property type="term" value="F:FAD binding"/>
    <property type="evidence" value="ECO:0007669"/>
    <property type="project" value="InterPro"/>
</dbReference>
<evidence type="ECO:0000259" key="1">
    <source>
        <dbReference type="PROSITE" id="PS50925"/>
    </source>
</evidence>
<dbReference type="SUPFAM" id="SSF54975">
    <property type="entry name" value="Acylphosphatase/BLUF domain-like"/>
    <property type="match status" value="1"/>
</dbReference>
<name>A0A290Q796_9BACT</name>
<dbReference type="AlphaFoldDB" id="A0A290Q796"/>
<dbReference type="Pfam" id="PF04940">
    <property type="entry name" value="BLUF"/>
    <property type="match status" value="1"/>
</dbReference>
<dbReference type="Proteomes" id="UP000217265">
    <property type="component" value="Chromosome"/>
</dbReference>
<accession>A0A290Q796</accession>
<dbReference type="GO" id="GO:0009882">
    <property type="term" value="F:blue light photoreceptor activity"/>
    <property type="evidence" value="ECO:0007669"/>
    <property type="project" value="InterPro"/>
</dbReference>
<dbReference type="InterPro" id="IPR036046">
    <property type="entry name" value="Acylphosphatase-like_dom_sf"/>
</dbReference>
<keyword evidence="3" id="KW-1185">Reference proteome</keyword>
<protein>
    <recommendedName>
        <fullName evidence="1">BLUF domain-containing protein</fullName>
    </recommendedName>
</protein>